<evidence type="ECO:0008006" key="4">
    <source>
        <dbReference type="Google" id="ProtNLM"/>
    </source>
</evidence>
<reference evidence="2 3" key="2">
    <citation type="journal article" date="2012" name="J. Biosci. Bioeng.">
        <title>Complete genome sequence and characterization of the N-acylhomoserine lactone-degrading gene of the potato leaf-associated Solibacillus silvestris.</title>
        <authorList>
            <person name="Morohoshi T."/>
            <person name="Tominaga Y."/>
            <person name="Someya N."/>
            <person name="Ikeda T."/>
        </authorList>
    </citation>
    <scope>NUCLEOTIDE SEQUENCE [LARGE SCALE GENOMIC DNA]</scope>
    <source>
        <strain evidence="2 3">StLB046</strain>
    </source>
</reference>
<name>F2F571_SOLSS</name>
<keyword evidence="1" id="KW-0472">Membrane</keyword>
<organism evidence="2 3">
    <name type="scientific">Solibacillus silvestris (strain StLB046)</name>
    <name type="common">Bacillus silvestris</name>
    <dbReference type="NCBI Taxonomy" id="1002809"/>
    <lineage>
        <taxon>Bacteria</taxon>
        <taxon>Bacillati</taxon>
        <taxon>Bacillota</taxon>
        <taxon>Bacilli</taxon>
        <taxon>Bacillales</taxon>
        <taxon>Caryophanaceae</taxon>
        <taxon>Solibacillus</taxon>
    </lineage>
</organism>
<keyword evidence="3" id="KW-1185">Reference proteome</keyword>
<feature type="transmembrane region" description="Helical" evidence="1">
    <location>
        <begin position="81"/>
        <end position="102"/>
    </location>
</feature>
<keyword evidence="1" id="KW-0812">Transmembrane</keyword>
<dbReference type="eggNOG" id="COG3011">
    <property type="taxonomic scope" value="Bacteria"/>
</dbReference>
<accession>F2F571</accession>
<dbReference type="HOGENOM" id="CLU_086500_5_0_9"/>
<proteinExistence type="predicted"/>
<dbReference type="STRING" id="1002809.SSIL_3724"/>
<dbReference type="KEGG" id="siv:SSIL_3724"/>
<protein>
    <recommendedName>
        <fullName evidence="4">DUF393 domain-containing protein</fullName>
    </recommendedName>
</protein>
<gene>
    <name evidence="2" type="ordered locus">SSIL_3724</name>
</gene>
<evidence type="ECO:0000313" key="3">
    <source>
        <dbReference type="Proteomes" id="UP000006691"/>
    </source>
</evidence>
<dbReference type="GO" id="GO:0015035">
    <property type="term" value="F:protein-disulfide reductase activity"/>
    <property type="evidence" value="ECO:0007669"/>
    <property type="project" value="InterPro"/>
</dbReference>
<sequence length="134" mass="16022">MRKTIVLYDGWCPFCIKSINRFKQLDWFKRIEFKSFREESIVNKYHIEIDKLEKRIHSITKNNYIEDGIHAINRICKNIPALWFLILFINFSILFGFGQKLYDWIADRRLLFPTGCNGDSCTIPNISKIKDKEL</sequence>
<dbReference type="Pfam" id="PF04134">
    <property type="entry name" value="DCC1-like"/>
    <property type="match status" value="1"/>
</dbReference>
<dbReference type="Proteomes" id="UP000006691">
    <property type="component" value="Chromosome"/>
</dbReference>
<dbReference type="InterPro" id="IPR007263">
    <property type="entry name" value="DCC1-like"/>
</dbReference>
<keyword evidence="1" id="KW-1133">Transmembrane helix</keyword>
<dbReference type="EMBL" id="AP012157">
    <property type="protein sequence ID" value="BAK18147.1"/>
    <property type="molecule type" value="Genomic_DNA"/>
</dbReference>
<reference evidence="3" key="1">
    <citation type="submission" date="2011-04" db="EMBL/GenBank/DDBJ databases">
        <title>Genome sequence of Solibacillus silvestris StLB046.</title>
        <authorList>
            <person name="Morohoshi T."/>
            <person name="Someya N."/>
            <person name="Ikeda T."/>
        </authorList>
    </citation>
    <scope>NUCLEOTIDE SEQUENCE [LARGE SCALE GENOMIC DNA]</scope>
    <source>
        <strain evidence="3">StLB046</strain>
    </source>
</reference>
<dbReference type="RefSeq" id="WP_014824995.1">
    <property type="nucleotide sequence ID" value="NC_018065.1"/>
</dbReference>
<dbReference type="AlphaFoldDB" id="F2F571"/>
<evidence type="ECO:0000313" key="2">
    <source>
        <dbReference type="EMBL" id="BAK18147.1"/>
    </source>
</evidence>
<evidence type="ECO:0000256" key="1">
    <source>
        <dbReference type="SAM" id="Phobius"/>
    </source>
</evidence>